<evidence type="ECO:0000259" key="5">
    <source>
        <dbReference type="SMART" id="SM00226"/>
    </source>
</evidence>
<dbReference type="Proteomes" id="UP000251835">
    <property type="component" value="Unassembled WGS sequence"/>
</dbReference>
<dbReference type="FunFam" id="3.40.50.2300:FF:000113">
    <property type="entry name" value="Low molecular weight protein-tyrosine-phosphatase"/>
    <property type="match status" value="1"/>
</dbReference>
<accession>A0A7L4UPH8</accession>
<dbReference type="InterPro" id="IPR052995">
    <property type="entry name" value="LMW-PTP"/>
</dbReference>
<evidence type="ECO:0000313" key="7">
    <source>
        <dbReference type="Proteomes" id="UP000251835"/>
    </source>
</evidence>
<evidence type="ECO:0000256" key="4">
    <source>
        <dbReference type="PIRSR" id="PIRSR617867-1"/>
    </source>
</evidence>
<dbReference type="SMART" id="SM00226">
    <property type="entry name" value="LMWPc"/>
    <property type="match status" value="1"/>
</dbReference>
<feature type="active site" description="Nucleophile" evidence="4">
    <location>
        <position position="13"/>
    </location>
</feature>
<dbReference type="InterPro" id="IPR017867">
    <property type="entry name" value="Tyr_phospatase_low_mol_wt"/>
</dbReference>
<dbReference type="Gene3D" id="3.40.50.2300">
    <property type="match status" value="1"/>
</dbReference>
<evidence type="ECO:0000256" key="3">
    <source>
        <dbReference type="ARBA" id="ARBA00022912"/>
    </source>
</evidence>
<gene>
    <name evidence="6" type="ORF">C7377_1368</name>
</gene>
<comment type="similarity">
    <text evidence="1">Belongs to the low molecular weight phosphotyrosine protein phosphatase family.</text>
</comment>
<dbReference type="OrthoDB" id="9784339at2"/>
<keyword evidence="3" id="KW-0904">Protein phosphatase</keyword>
<sequence>MKILFVCLGNICRSPMAETIFKKMIAEEGLEENVEIESAGTGDWHIGEKADPRMRGHAEKRGYLITSLGRTVAIDDFKYYDKIIAMDDSNVQNLQKICPPEFLHKIEKMTNYSQEYSHTEVPDPYYGGDKGFQLVIDLLEDACKGLSAEVKTKIS</sequence>
<keyword evidence="2" id="KW-0378">Hydrolase</keyword>
<name>A0A7L4UPH8_BALHA</name>
<evidence type="ECO:0000256" key="1">
    <source>
        <dbReference type="ARBA" id="ARBA00011063"/>
    </source>
</evidence>
<reference evidence="6 7" key="1">
    <citation type="submission" date="2018-05" db="EMBL/GenBank/DDBJ databases">
        <title>Genomic Encyclopedia of Type Strains, Phase IV (KMG-IV): sequencing the most valuable type-strain genomes for metagenomic binning, comparative biology and taxonomic classification.</title>
        <authorList>
            <person name="Goeker M."/>
        </authorList>
    </citation>
    <scope>NUCLEOTIDE SEQUENCE [LARGE SCALE GENOMIC DNA]</scope>
    <source>
        <strain evidence="6 7">DSM 28579</strain>
    </source>
</reference>
<feature type="active site" description="Proton donor" evidence="4">
    <location>
        <position position="123"/>
    </location>
</feature>
<dbReference type="CDD" id="cd16343">
    <property type="entry name" value="LMWPTP"/>
    <property type="match status" value="1"/>
</dbReference>
<dbReference type="GO" id="GO:0004725">
    <property type="term" value="F:protein tyrosine phosphatase activity"/>
    <property type="evidence" value="ECO:0007669"/>
    <property type="project" value="InterPro"/>
</dbReference>
<dbReference type="SUPFAM" id="SSF52788">
    <property type="entry name" value="Phosphotyrosine protein phosphatases I"/>
    <property type="match status" value="1"/>
</dbReference>
<keyword evidence="7" id="KW-1185">Reference proteome</keyword>
<dbReference type="PANTHER" id="PTHR47439:SF1">
    <property type="entry name" value="ACID PHOSPHATASE"/>
    <property type="match status" value="1"/>
</dbReference>
<evidence type="ECO:0000256" key="2">
    <source>
        <dbReference type="ARBA" id="ARBA00022801"/>
    </source>
</evidence>
<dbReference type="RefSeq" id="WP_116496576.1">
    <property type="nucleotide sequence ID" value="NZ_QENZ01000004.1"/>
</dbReference>
<dbReference type="PRINTS" id="PR00719">
    <property type="entry name" value="LMWPTPASE"/>
</dbReference>
<dbReference type="Pfam" id="PF01451">
    <property type="entry name" value="LMWPc"/>
    <property type="match status" value="1"/>
</dbReference>
<proteinExistence type="inferred from homology"/>
<dbReference type="AlphaFoldDB" id="A0A7L4UPH8"/>
<comment type="caution">
    <text evidence="6">The sequence shown here is derived from an EMBL/GenBank/DDBJ whole genome shotgun (WGS) entry which is preliminary data.</text>
</comment>
<protein>
    <submittedName>
        <fullName evidence="6">Protein tyrosine phosphatase</fullName>
    </submittedName>
</protein>
<feature type="active site" description="Nucleophile" evidence="4">
    <location>
        <position position="7"/>
    </location>
</feature>
<dbReference type="InterPro" id="IPR023485">
    <property type="entry name" value="Ptyr_pPase"/>
</dbReference>
<evidence type="ECO:0000313" key="6">
    <source>
        <dbReference type="EMBL" id="PVX51035.1"/>
    </source>
</evidence>
<dbReference type="InterPro" id="IPR036196">
    <property type="entry name" value="Ptyr_pPase_sf"/>
</dbReference>
<dbReference type="PANTHER" id="PTHR47439">
    <property type="entry name" value="LOW MOLECULAR WEIGHT PHOSPHOTYROSINE PROTEIN PHOSPHATASE-RELATED"/>
    <property type="match status" value="1"/>
</dbReference>
<dbReference type="EMBL" id="QENZ01000004">
    <property type="protein sequence ID" value="PVX51035.1"/>
    <property type="molecule type" value="Genomic_DNA"/>
</dbReference>
<feature type="domain" description="Phosphotyrosine protein phosphatase I" evidence="5">
    <location>
        <begin position="1"/>
        <end position="149"/>
    </location>
</feature>
<organism evidence="6 7">
    <name type="scientific">Balneicella halophila</name>
    <dbReference type="NCBI Taxonomy" id="1537566"/>
    <lineage>
        <taxon>Bacteria</taxon>
        <taxon>Pseudomonadati</taxon>
        <taxon>Bacteroidota</taxon>
        <taxon>Bacteroidia</taxon>
        <taxon>Bacteroidales</taxon>
        <taxon>Balneicellaceae</taxon>
        <taxon>Balneicella</taxon>
    </lineage>
</organism>